<dbReference type="PROSITE" id="PS51918">
    <property type="entry name" value="RADICAL_SAM"/>
    <property type="match status" value="1"/>
</dbReference>
<reference evidence="15" key="1">
    <citation type="submission" date="2018-05" db="EMBL/GenBank/DDBJ databases">
        <authorList>
            <person name="Lanie J.A."/>
            <person name="Ng W.-L."/>
            <person name="Kazmierczak K.M."/>
            <person name="Andrzejewski T.M."/>
            <person name="Davidsen T.M."/>
            <person name="Wayne K.J."/>
            <person name="Tettelin H."/>
            <person name="Glass J.I."/>
            <person name="Rusch D."/>
            <person name="Podicherti R."/>
            <person name="Tsui H.-C.T."/>
            <person name="Winkler M.E."/>
        </authorList>
    </citation>
    <scope>NUCLEOTIDE SEQUENCE</scope>
</reference>
<dbReference type="InterPro" id="IPR027492">
    <property type="entry name" value="RNA_MTrfase_RlmN"/>
</dbReference>
<dbReference type="EMBL" id="UINC01001059">
    <property type="protein sequence ID" value="SUZ69326.1"/>
    <property type="molecule type" value="Genomic_DNA"/>
</dbReference>
<sequence>MAPKINLMGLTKDELSEYFLNLGEKEYRATQIIKWMHQRGVSDISNMTDLSKELRESLSKKCEIRAPEVIYERDSKDGTRKWVVSVGEGDLIEMVLIPEGKRATLCVSSQVGCAIDCSFCATGKQGFSRNLTLAEIIGQLWIAENSFGNSRKRGERNITNVVMMGMGEPLHNFDPVVKAMELMLDNNAYGLSKRRVTLSTSGLVPQIDKLSKLSDVSLTISLHAPNDKLRDELVPVNKKYPIKTLLKSVTNYVDQCSDSRVTTFEYILIDRVNDSLELATELADLLKDFPCKINLIPFNSFSDSAYKRPSGNRVKRFQEFLQSKGYVVTIRSTRGDDIMAACGQLVGKVNDRTGRKERKKKKELIKTKSI</sequence>
<accession>A0A381PQK2</accession>
<keyword evidence="12" id="KW-0411">Iron-sulfur</keyword>
<dbReference type="InterPro" id="IPR013785">
    <property type="entry name" value="Aldolase_TIM"/>
</dbReference>
<dbReference type="Gene3D" id="1.10.150.530">
    <property type="match status" value="1"/>
</dbReference>
<dbReference type="NCBIfam" id="TIGR00048">
    <property type="entry name" value="rRNA_mod_RlmN"/>
    <property type="match status" value="1"/>
</dbReference>
<keyword evidence="13" id="KW-1015">Disulfide bond</keyword>
<dbReference type="SFLD" id="SFLDG01062">
    <property type="entry name" value="methyltransferase_(Class_A)"/>
    <property type="match status" value="1"/>
</dbReference>
<dbReference type="PIRSF" id="PIRSF006004">
    <property type="entry name" value="CHP00048"/>
    <property type="match status" value="1"/>
</dbReference>
<evidence type="ECO:0000256" key="10">
    <source>
        <dbReference type="ARBA" id="ARBA00022723"/>
    </source>
</evidence>
<keyword evidence="8" id="KW-0949">S-adenosyl-L-methionine</keyword>
<evidence type="ECO:0000256" key="7">
    <source>
        <dbReference type="ARBA" id="ARBA00022679"/>
    </source>
</evidence>
<evidence type="ECO:0000256" key="6">
    <source>
        <dbReference type="ARBA" id="ARBA00022603"/>
    </source>
</evidence>
<dbReference type="CDD" id="cd01335">
    <property type="entry name" value="Radical_SAM"/>
    <property type="match status" value="1"/>
</dbReference>
<dbReference type="GO" id="GO:0005737">
    <property type="term" value="C:cytoplasm"/>
    <property type="evidence" value="ECO:0007669"/>
    <property type="project" value="UniProtKB-SubCell"/>
</dbReference>
<dbReference type="AlphaFoldDB" id="A0A381PQK2"/>
<proteinExistence type="inferred from homology"/>
<keyword evidence="3" id="KW-0004">4Fe-4S</keyword>
<keyword evidence="11" id="KW-0408">Iron</keyword>
<dbReference type="GO" id="GO:0070475">
    <property type="term" value="P:rRNA base methylation"/>
    <property type="evidence" value="ECO:0007669"/>
    <property type="project" value="InterPro"/>
</dbReference>
<keyword evidence="7" id="KW-0808">Transferase</keyword>
<evidence type="ECO:0000256" key="3">
    <source>
        <dbReference type="ARBA" id="ARBA00022485"/>
    </source>
</evidence>
<name>A0A381PQK2_9ZZZZ</name>
<dbReference type="GO" id="GO:0030488">
    <property type="term" value="P:tRNA methylation"/>
    <property type="evidence" value="ECO:0007669"/>
    <property type="project" value="InterPro"/>
</dbReference>
<evidence type="ECO:0000256" key="5">
    <source>
        <dbReference type="ARBA" id="ARBA00022552"/>
    </source>
</evidence>
<keyword evidence="10" id="KW-0479">Metal-binding</keyword>
<evidence type="ECO:0000256" key="13">
    <source>
        <dbReference type="ARBA" id="ARBA00023157"/>
    </source>
</evidence>
<dbReference type="PANTHER" id="PTHR30544">
    <property type="entry name" value="23S RRNA METHYLTRANSFERASE"/>
    <property type="match status" value="1"/>
</dbReference>
<evidence type="ECO:0000256" key="4">
    <source>
        <dbReference type="ARBA" id="ARBA00022490"/>
    </source>
</evidence>
<comment type="cofactor">
    <cofactor evidence="1">
        <name>[4Fe-4S] cluster</name>
        <dbReference type="ChEBI" id="CHEBI:49883"/>
    </cofactor>
</comment>
<dbReference type="InterPro" id="IPR007197">
    <property type="entry name" value="rSAM"/>
</dbReference>
<evidence type="ECO:0000256" key="9">
    <source>
        <dbReference type="ARBA" id="ARBA00022694"/>
    </source>
</evidence>
<dbReference type="FunFam" id="3.20.20.70:FF:000008">
    <property type="entry name" value="Dual-specificity RNA methyltransferase RlmN"/>
    <property type="match status" value="1"/>
</dbReference>
<comment type="subcellular location">
    <subcellularLocation>
        <location evidence="2">Cytoplasm</location>
    </subcellularLocation>
</comment>
<protein>
    <recommendedName>
        <fullName evidence="14">Radical SAM core domain-containing protein</fullName>
    </recommendedName>
</protein>
<feature type="domain" description="Radical SAM core" evidence="14">
    <location>
        <begin position="99"/>
        <end position="337"/>
    </location>
</feature>
<dbReference type="SUPFAM" id="SSF102114">
    <property type="entry name" value="Radical SAM enzymes"/>
    <property type="match status" value="1"/>
</dbReference>
<dbReference type="GO" id="GO:0008173">
    <property type="term" value="F:RNA methyltransferase activity"/>
    <property type="evidence" value="ECO:0007669"/>
    <property type="project" value="InterPro"/>
</dbReference>
<keyword evidence="5" id="KW-0698">rRNA processing</keyword>
<evidence type="ECO:0000259" key="14">
    <source>
        <dbReference type="PROSITE" id="PS51918"/>
    </source>
</evidence>
<dbReference type="InterPro" id="IPR004383">
    <property type="entry name" value="rRNA_lsu_MTrfase_RlmN/Cfr"/>
</dbReference>
<dbReference type="GO" id="GO:0046872">
    <property type="term" value="F:metal ion binding"/>
    <property type="evidence" value="ECO:0007669"/>
    <property type="project" value="UniProtKB-KW"/>
</dbReference>
<dbReference type="InterPro" id="IPR048641">
    <property type="entry name" value="RlmN_N"/>
</dbReference>
<dbReference type="InterPro" id="IPR040072">
    <property type="entry name" value="Methyltransferase_A"/>
</dbReference>
<evidence type="ECO:0000313" key="15">
    <source>
        <dbReference type="EMBL" id="SUZ69326.1"/>
    </source>
</evidence>
<dbReference type="GO" id="GO:0051539">
    <property type="term" value="F:4 iron, 4 sulfur cluster binding"/>
    <property type="evidence" value="ECO:0007669"/>
    <property type="project" value="UniProtKB-KW"/>
</dbReference>
<dbReference type="SFLD" id="SFLDF00275">
    <property type="entry name" value="adenosine_C2_methyltransferase"/>
    <property type="match status" value="1"/>
</dbReference>
<dbReference type="HAMAP" id="MF_01849">
    <property type="entry name" value="RNA_methyltr_RlmN"/>
    <property type="match status" value="1"/>
</dbReference>
<evidence type="ECO:0000256" key="8">
    <source>
        <dbReference type="ARBA" id="ARBA00022691"/>
    </source>
</evidence>
<keyword evidence="6" id="KW-0489">Methyltransferase</keyword>
<evidence type="ECO:0000256" key="11">
    <source>
        <dbReference type="ARBA" id="ARBA00023004"/>
    </source>
</evidence>
<dbReference type="InterPro" id="IPR058240">
    <property type="entry name" value="rSAM_sf"/>
</dbReference>
<keyword evidence="9" id="KW-0819">tRNA processing</keyword>
<organism evidence="15">
    <name type="scientific">marine metagenome</name>
    <dbReference type="NCBI Taxonomy" id="408172"/>
    <lineage>
        <taxon>unclassified sequences</taxon>
        <taxon>metagenomes</taxon>
        <taxon>ecological metagenomes</taxon>
    </lineage>
</organism>
<dbReference type="Pfam" id="PF04055">
    <property type="entry name" value="Radical_SAM"/>
    <property type="match status" value="1"/>
</dbReference>
<dbReference type="PANTHER" id="PTHR30544:SF5">
    <property type="entry name" value="RADICAL SAM CORE DOMAIN-CONTAINING PROTEIN"/>
    <property type="match status" value="1"/>
</dbReference>
<dbReference type="SFLD" id="SFLDS00029">
    <property type="entry name" value="Radical_SAM"/>
    <property type="match status" value="1"/>
</dbReference>
<gene>
    <name evidence="15" type="ORF">METZ01_LOCUS22180</name>
</gene>
<dbReference type="Pfam" id="PF21016">
    <property type="entry name" value="RlmN_N"/>
    <property type="match status" value="1"/>
</dbReference>
<evidence type="ECO:0000256" key="2">
    <source>
        <dbReference type="ARBA" id="ARBA00004496"/>
    </source>
</evidence>
<dbReference type="FunFam" id="1.10.150.530:FF:000003">
    <property type="entry name" value="Dual-specificity RNA methyltransferase RlmN"/>
    <property type="match status" value="1"/>
</dbReference>
<keyword evidence="4" id="KW-0963">Cytoplasm</keyword>
<evidence type="ECO:0000256" key="1">
    <source>
        <dbReference type="ARBA" id="ARBA00001966"/>
    </source>
</evidence>
<evidence type="ECO:0000256" key="12">
    <source>
        <dbReference type="ARBA" id="ARBA00023014"/>
    </source>
</evidence>
<dbReference type="Gene3D" id="3.20.20.70">
    <property type="entry name" value="Aldolase class I"/>
    <property type="match status" value="1"/>
</dbReference>